<evidence type="ECO:0000313" key="10">
    <source>
        <dbReference type="Proteomes" id="UP000000245"/>
    </source>
</evidence>
<comment type="similarity">
    <text evidence="2">Belongs to the flagella basal body rod proteins family.</text>
</comment>
<evidence type="ECO:0000256" key="1">
    <source>
        <dbReference type="ARBA" id="ARBA00004117"/>
    </source>
</evidence>
<evidence type="ECO:0000256" key="6">
    <source>
        <dbReference type="RuleBase" id="RU362062"/>
    </source>
</evidence>
<organism evidence="9 10">
    <name type="scientific">Acidiphilium cryptum (strain JF-5)</name>
    <dbReference type="NCBI Taxonomy" id="349163"/>
    <lineage>
        <taxon>Bacteria</taxon>
        <taxon>Pseudomonadati</taxon>
        <taxon>Pseudomonadota</taxon>
        <taxon>Alphaproteobacteria</taxon>
        <taxon>Acetobacterales</taxon>
        <taxon>Acidocellaceae</taxon>
        <taxon>Acidiphilium</taxon>
    </lineage>
</organism>
<dbReference type="EMBL" id="CP000697">
    <property type="protein sequence ID" value="ABQ31332.1"/>
    <property type="molecule type" value="Genomic_DNA"/>
</dbReference>
<evidence type="ECO:0000256" key="2">
    <source>
        <dbReference type="ARBA" id="ARBA00009677"/>
    </source>
</evidence>
<dbReference type="Proteomes" id="UP000000245">
    <property type="component" value="Chromosome"/>
</dbReference>
<name>A5G0F0_ACICJ</name>
<feature type="domain" description="Flagellar basal-body/hook protein C-terminal" evidence="8">
    <location>
        <begin position="88"/>
        <end position="132"/>
    </location>
</feature>
<dbReference type="InterPro" id="IPR006299">
    <property type="entry name" value="FlgC"/>
</dbReference>
<gene>
    <name evidence="9" type="ordered locus">Acry_2133</name>
</gene>
<evidence type="ECO:0000259" key="7">
    <source>
        <dbReference type="Pfam" id="PF00460"/>
    </source>
</evidence>
<dbReference type="Pfam" id="PF06429">
    <property type="entry name" value="Flg_bbr_C"/>
    <property type="match status" value="1"/>
</dbReference>
<feature type="domain" description="Flagellar basal body rod protein N-terminal" evidence="7">
    <location>
        <begin position="11"/>
        <end position="35"/>
    </location>
</feature>
<keyword evidence="4 6" id="KW-0975">Bacterial flagellum</keyword>
<dbReference type="InterPro" id="IPR010930">
    <property type="entry name" value="Flg_bb/hook_C_dom"/>
</dbReference>
<dbReference type="eggNOG" id="COG1558">
    <property type="taxonomic scope" value="Bacteria"/>
</dbReference>
<proteinExistence type="inferred from homology"/>
<dbReference type="HOGENOM" id="CLU_123272_2_0_5"/>
<dbReference type="AlphaFoldDB" id="A5G0F0"/>
<accession>A5G0F0</accession>
<reference evidence="9 10" key="1">
    <citation type="submission" date="2007-05" db="EMBL/GenBank/DDBJ databases">
        <title>Complete sequence of chromosome of Acidiphilium cryptum JF-5.</title>
        <authorList>
            <consortium name="US DOE Joint Genome Institute"/>
            <person name="Copeland A."/>
            <person name="Lucas S."/>
            <person name="Lapidus A."/>
            <person name="Barry K."/>
            <person name="Detter J.C."/>
            <person name="Glavina del Rio T."/>
            <person name="Hammon N."/>
            <person name="Israni S."/>
            <person name="Dalin E."/>
            <person name="Tice H."/>
            <person name="Pitluck S."/>
            <person name="Sims D."/>
            <person name="Brettin T."/>
            <person name="Bruce D."/>
            <person name="Han C."/>
            <person name="Schmutz J."/>
            <person name="Larimer F."/>
            <person name="Land M."/>
            <person name="Hauser L."/>
            <person name="Kyrpides N."/>
            <person name="Kim E."/>
            <person name="Magnuson T."/>
            <person name="Richardson P."/>
        </authorList>
    </citation>
    <scope>NUCLEOTIDE SEQUENCE [LARGE SCALE GENOMIC DNA]</scope>
    <source>
        <strain evidence="9 10">JF-5</strain>
    </source>
</reference>
<evidence type="ECO:0000259" key="8">
    <source>
        <dbReference type="Pfam" id="PF06429"/>
    </source>
</evidence>
<evidence type="ECO:0000256" key="4">
    <source>
        <dbReference type="ARBA" id="ARBA00023143"/>
    </source>
</evidence>
<comment type="subunit">
    <text evidence="5 6">The basal body constitutes a major portion of the flagellar organelle and consists of four rings (L,P,S, and M) mounted on a central rod. The rod consists of about 26 subunits of FlgG in the distal portion, and FlgB, FlgC and FlgF are thought to build up the proximal portion of the rod with about 6 subunits each.</text>
</comment>
<keyword evidence="10" id="KW-1185">Reference proteome</keyword>
<evidence type="ECO:0000313" key="9">
    <source>
        <dbReference type="EMBL" id="ABQ31332.1"/>
    </source>
</evidence>
<dbReference type="Pfam" id="PF00460">
    <property type="entry name" value="Flg_bb_rod"/>
    <property type="match status" value="1"/>
</dbReference>
<dbReference type="GO" id="GO:0030694">
    <property type="term" value="C:bacterial-type flagellum basal body, rod"/>
    <property type="evidence" value="ECO:0007669"/>
    <property type="project" value="UniProtKB-UniRule"/>
</dbReference>
<dbReference type="KEGG" id="acr:Acry_2133"/>
<evidence type="ECO:0000256" key="3">
    <source>
        <dbReference type="ARBA" id="ARBA00017941"/>
    </source>
</evidence>
<dbReference type="PANTHER" id="PTHR30435:SF2">
    <property type="entry name" value="FLAGELLAR BASAL-BODY ROD PROTEIN FLGC"/>
    <property type="match status" value="1"/>
</dbReference>
<dbReference type="GO" id="GO:0071978">
    <property type="term" value="P:bacterial-type flagellum-dependent swarming motility"/>
    <property type="evidence" value="ECO:0007669"/>
    <property type="project" value="TreeGrafter"/>
</dbReference>
<dbReference type="STRING" id="349163.Acry_2133"/>
<keyword evidence="9" id="KW-0282">Flagellum</keyword>
<keyword evidence="9" id="KW-0966">Cell projection</keyword>
<dbReference type="PANTHER" id="PTHR30435">
    <property type="entry name" value="FLAGELLAR PROTEIN"/>
    <property type="match status" value="1"/>
</dbReference>
<dbReference type="NCBIfam" id="TIGR01395">
    <property type="entry name" value="FlgC"/>
    <property type="match status" value="1"/>
</dbReference>
<comment type="subcellular location">
    <subcellularLocation>
        <location evidence="1 6">Bacterial flagellum basal body</location>
    </subcellularLocation>
</comment>
<sequence>MKFGTTLDITAAGLSAQDARLQVIAQNLANADSTGSTPGSNPYQRKTISFQDVFSQTTGTDLVQVANIGKDTAPFPMKYDPSNPAANAQGYVKLPNVNSLVELMDMQQAERSYDANLSVMNATRGMMTRTLGLI</sequence>
<protein>
    <recommendedName>
        <fullName evidence="3 6">Flagellar basal-body rod protein FlgC</fullName>
    </recommendedName>
</protein>
<dbReference type="RefSeq" id="WP_007423341.1">
    <property type="nucleotide sequence ID" value="NC_009484.1"/>
</dbReference>
<dbReference type="InterPro" id="IPR001444">
    <property type="entry name" value="Flag_bb_rod_N"/>
</dbReference>
<keyword evidence="9" id="KW-0969">Cilium</keyword>
<evidence type="ECO:0000256" key="5">
    <source>
        <dbReference type="ARBA" id="ARBA00025933"/>
    </source>
</evidence>